<reference evidence="2" key="1">
    <citation type="submission" date="2021-01" db="EMBL/GenBank/DDBJ databases">
        <title>Whole genome shotgun sequence of Actinoplanes rishiriensis NBRC 108556.</title>
        <authorList>
            <person name="Komaki H."/>
            <person name="Tamura T."/>
        </authorList>
    </citation>
    <scope>NUCLEOTIDE SEQUENCE</scope>
    <source>
        <strain evidence="2">NBRC 108556</strain>
    </source>
</reference>
<evidence type="ECO:0000313" key="3">
    <source>
        <dbReference type="Proteomes" id="UP000636960"/>
    </source>
</evidence>
<accession>A0A919MVT7</accession>
<evidence type="ECO:0000256" key="1">
    <source>
        <dbReference type="SAM" id="MobiDB-lite"/>
    </source>
</evidence>
<evidence type="ECO:0000313" key="2">
    <source>
        <dbReference type="EMBL" id="GIE97163.1"/>
    </source>
</evidence>
<gene>
    <name evidence="2" type="ORF">Ari01nite_46280</name>
</gene>
<protein>
    <submittedName>
        <fullName evidence="2">Uncharacterized protein</fullName>
    </submittedName>
</protein>
<sequence length="141" mass="15992">MRHRDAQPGGAQPMRRPISRLSASGIAGADRRRGRPDPASTCSGSYWWWPAAGRGIDYGSWAHHVHAFGRAFWWEMLQINPDQADVRLATYVAAQWRERLALTPAGKPRRDVHSLLFRVRAFYRDPRFDAGAAEADCFWAS</sequence>
<feature type="region of interest" description="Disordered" evidence="1">
    <location>
        <begin position="1"/>
        <end position="41"/>
    </location>
</feature>
<dbReference type="EMBL" id="BOMV01000055">
    <property type="protein sequence ID" value="GIE97163.1"/>
    <property type="molecule type" value="Genomic_DNA"/>
</dbReference>
<keyword evidence="3" id="KW-1185">Reference proteome</keyword>
<comment type="caution">
    <text evidence="2">The sequence shown here is derived from an EMBL/GenBank/DDBJ whole genome shotgun (WGS) entry which is preliminary data.</text>
</comment>
<name>A0A919MVT7_9ACTN</name>
<dbReference type="Proteomes" id="UP000636960">
    <property type="component" value="Unassembled WGS sequence"/>
</dbReference>
<organism evidence="2 3">
    <name type="scientific">Paractinoplanes rishiriensis</name>
    <dbReference type="NCBI Taxonomy" id="1050105"/>
    <lineage>
        <taxon>Bacteria</taxon>
        <taxon>Bacillati</taxon>
        <taxon>Actinomycetota</taxon>
        <taxon>Actinomycetes</taxon>
        <taxon>Micromonosporales</taxon>
        <taxon>Micromonosporaceae</taxon>
        <taxon>Paractinoplanes</taxon>
    </lineage>
</organism>
<dbReference type="AlphaFoldDB" id="A0A919MVT7"/>
<proteinExistence type="predicted"/>